<evidence type="ECO:0000259" key="1">
    <source>
        <dbReference type="Pfam" id="PF01636"/>
    </source>
</evidence>
<accession>A0A8H7E9V5</accession>
<reference evidence="2" key="1">
    <citation type="submission" date="2020-02" db="EMBL/GenBank/DDBJ databases">
        <authorList>
            <person name="Palmer J.M."/>
        </authorList>
    </citation>
    <scope>NUCLEOTIDE SEQUENCE</scope>
    <source>
        <strain evidence="2">EPUS1.4</strain>
        <tissue evidence="2">Thallus</tissue>
    </source>
</reference>
<dbReference type="SUPFAM" id="SSF56112">
    <property type="entry name" value="Protein kinase-like (PK-like)"/>
    <property type="match status" value="1"/>
</dbReference>
<sequence length="357" mass="41173">MERAQGTLLQKSWYSMTVEERLQMVEKIVLLEKKMFDISLPACGAIYFKDSLPPETTVIGIPGSTDDKGVSKFCIGPSNQHLWWYAKRDKLGADMGPWRNTTRLLQAVGKREIKWLQKYGQPRFPQIPIYKALYQHKKSDPAVQIKALNEYLMISPHIVPDDPGFNRPTLRHPDLSPSNIFISKGEITGLIDWENTTILPLFMQAWIPGHFQNFGDEESENFRQPKLPANFRSLSPEEKEVEEELYRKRQLHFFYLGATSNTNRRHHDALFFDPEARRAKLYQKARAPWEGDNISLKAQLIRTVQHWYSICSNGAGPCPVSYSKDETKQYLELAAEKKGLDDSLQVLYDLIGIQWDG</sequence>
<keyword evidence="3" id="KW-1185">Reference proteome</keyword>
<protein>
    <recommendedName>
        <fullName evidence="1">Aminoglycoside phosphotransferase domain-containing protein</fullName>
    </recommendedName>
</protein>
<dbReference type="InterPro" id="IPR011009">
    <property type="entry name" value="Kinase-like_dom_sf"/>
</dbReference>
<evidence type="ECO:0000313" key="2">
    <source>
        <dbReference type="EMBL" id="KAF7513613.1"/>
    </source>
</evidence>
<dbReference type="EMBL" id="JAACFV010000005">
    <property type="protein sequence ID" value="KAF7513613.1"/>
    <property type="molecule type" value="Genomic_DNA"/>
</dbReference>
<dbReference type="PANTHER" id="PTHR36091">
    <property type="entry name" value="ALTERED INHERITANCE OF MITOCHONDRIA PROTEIN 9, MITOCHONDRIAL"/>
    <property type="match status" value="1"/>
</dbReference>
<feature type="domain" description="Aminoglycoside phosphotransferase" evidence="1">
    <location>
        <begin position="165"/>
        <end position="222"/>
    </location>
</feature>
<dbReference type="AlphaFoldDB" id="A0A8H7E9V5"/>
<comment type="caution">
    <text evidence="2">The sequence shown here is derived from an EMBL/GenBank/DDBJ whole genome shotgun (WGS) entry which is preliminary data.</text>
</comment>
<dbReference type="Pfam" id="PF01636">
    <property type="entry name" value="APH"/>
    <property type="match status" value="1"/>
</dbReference>
<proteinExistence type="predicted"/>
<dbReference type="GO" id="GO:0005739">
    <property type="term" value="C:mitochondrion"/>
    <property type="evidence" value="ECO:0007669"/>
    <property type="project" value="TreeGrafter"/>
</dbReference>
<organism evidence="2 3">
    <name type="scientific">Endocarpon pusillum</name>
    <dbReference type="NCBI Taxonomy" id="364733"/>
    <lineage>
        <taxon>Eukaryota</taxon>
        <taxon>Fungi</taxon>
        <taxon>Dikarya</taxon>
        <taxon>Ascomycota</taxon>
        <taxon>Pezizomycotina</taxon>
        <taxon>Eurotiomycetes</taxon>
        <taxon>Chaetothyriomycetidae</taxon>
        <taxon>Verrucariales</taxon>
        <taxon>Verrucariaceae</taxon>
        <taxon>Endocarpon</taxon>
    </lineage>
</organism>
<dbReference type="Gene3D" id="3.90.1200.10">
    <property type="match status" value="1"/>
</dbReference>
<dbReference type="InterPro" id="IPR051035">
    <property type="entry name" value="Mito_inheritance_9"/>
</dbReference>
<name>A0A8H7E9V5_9EURO</name>
<dbReference type="Proteomes" id="UP000606974">
    <property type="component" value="Unassembled WGS sequence"/>
</dbReference>
<evidence type="ECO:0000313" key="3">
    <source>
        <dbReference type="Proteomes" id="UP000606974"/>
    </source>
</evidence>
<dbReference type="OrthoDB" id="10003767at2759"/>
<gene>
    <name evidence="2" type="ORF">GJ744_008907</name>
</gene>
<dbReference type="PANTHER" id="PTHR36091:SF2">
    <property type="entry name" value="AMINOGLYCOSIDE PHOSPHOTRANSFERASE DOMAIN-CONTAINING PROTEIN"/>
    <property type="match status" value="1"/>
</dbReference>
<dbReference type="InterPro" id="IPR002575">
    <property type="entry name" value="Aminoglycoside_PTrfase"/>
</dbReference>